<protein>
    <submittedName>
        <fullName evidence="2">Uncharacterized protein</fullName>
    </submittedName>
</protein>
<gene>
    <name evidence="2" type="ORF">RFI_03620</name>
</gene>
<name>X6P768_RETFI</name>
<comment type="caution">
    <text evidence="2">The sequence shown here is derived from an EMBL/GenBank/DDBJ whole genome shotgun (WGS) entry which is preliminary data.</text>
</comment>
<keyword evidence="1" id="KW-0472">Membrane</keyword>
<accession>X6P768</accession>
<keyword evidence="1" id="KW-1133">Transmembrane helix</keyword>
<dbReference type="AlphaFoldDB" id="X6P768"/>
<dbReference type="GO" id="GO:0016787">
    <property type="term" value="F:hydrolase activity"/>
    <property type="evidence" value="ECO:0007669"/>
    <property type="project" value="InterPro"/>
</dbReference>
<organism evidence="2 3">
    <name type="scientific">Reticulomyxa filosa</name>
    <dbReference type="NCBI Taxonomy" id="46433"/>
    <lineage>
        <taxon>Eukaryota</taxon>
        <taxon>Sar</taxon>
        <taxon>Rhizaria</taxon>
        <taxon>Retaria</taxon>
        <taxon>Foraminifera</taxon>
        <taxon>Monothalamids</taxon>
        <taxon>Reticulomyxidae</taxon>
        <taxon>Reticulomyxa</taxon>
    </lineage>
</organism>
<dbReference type="Pfam" id="PF03283">
    <property type="entry name" value="PAE"/>
    <property type="match status" value="1"/>
</dbReference>
<dbReference type="Proteomes" id="UP000023152">
    <property type="component" value="Unassembled WGS sequence"/>
</dbReference>
<keyword evidence="3" id="KW-1185">Reference proteome</keyword>
<keyword evidence="1" id="KW-0812">Transmembrane</keyword>
<evidence type="ECO:0000256" key="1">
    <source>
        <dbReference type="SAM" id="Phobius"/>
    </source>
</evidence>
<dbReference type="EMBL" id="ASPP01003360">
    <property type="protein sequence ID" value="ETO33482.1"/>
    <property type="molecule type" value="Genomic_DNA"/>
</dbReference>
<evidence type="ECO:0000313" key="3">
    <source>
        <dbReference type="Proteomes" id="UP000023152"/>
    </source>
</evidence>
<reference evidence="2 3" key="1">
    <citation type="journal article" date="2013" name="Curr. Biol.">
        <title>The Genome of the Foraminiferan Reticulomyxa filosa.</title>
        <authorList>
            <person name="Glockner G."/>
            <person name="Hulsmann N."/>
            <person name="Schleicher M."/>
            <person name="Noegel A.A."/>
            <person name="Eichinger L."/>
            <person name="Gallinger C."/>
            <person name="Pawlowski J."/>
            <person name="Sierra R."/>
            <person name="Euteneuer U."/>
            <person name="Pillet L."/>
            <person name="Moustafa A."/>
            <person name="Platzer M."/>
            <person name="Groth M."/>
            <person name="Szafranski K."/>
            <person name="Schliwa M."/>
        </authorList>
    </citation>
    <scope>NUCLEOTIDE SEQUENCE [LARGE SCALE GENOMIC DNA]</scope>
</reference>
<feature type="transmembrane region" description="Helical" evidence="1">
    <location>
        <begin position="138"/>
        <end position="160"/>
    </location>
</feature>
<sequence length="199" mass="22712">MLWVFENQNCTGGVDQKCIQAHTKTGDTWQCIFAQGSAPFIEVPVFALQSRFDSWQLQNILGNTDNTTLVNQYGDTLASTFNGTYLETNRSLHGALCVLVFFHIIMILYTFIYFWYVFCYLELCLNCGVLSLFARTDYSTRVIIIAENGMISWSTIWMLLKCFMMCITNKPSKTFGINNILIHVNHVAVLDSLALQIQK</sequence>
<dbReference type="OrthoDB" id="2015280at2759"/>
<proteinExistence type="predicted"/>
<dbReference type="InterPro" id="IPR004963">
    <property type="entry name" value="PAE/NOTUM"/>
</dbReference>
<evidence type="ECO:0000313" key="2">
    <source>
        <dbReference type="EMBL" id="ETO33482.1"/>
    </source>
</evidence>
<feature type="transmembrane region" description="Helical" evidence="1">
    <location>
        <begin position="95"/>
        <end position="118"/>
    </location>
</feature>